<protein>
    <submittedName>
        <fullName evidence="2">Pimeloyl-ACP methyl ester carboxylesterase</fullName>
    </submittedName>
</protein>
<dbReference type="AlphaFoldDB" id="A0A1H6THA3"/>
<dbReference type="InterPro" id="IPR000073">
    <property type="entry name" value="AB_hydrolase_1"/>
</dbReference>
<reference evidence="2 3" key="1">
    <citation type="submission" date="2016-10" db="EMBL/GenBank/DDBJ databases">
        <authorList>
            <person name="de Groot N.N."/>
        </authorList>
    </citation>
    <scope>NUCLEOTIDE SEQUENCE [LARGE SCALE GENOMIC DNA]</scope>
    <source>
        <strain evidence="2 3">DSM 29340</strain>
    </source>
</reference>
<dbReference type="PANTHER" id="PTHR43798:SF29">
    <property type="entry name" value="AB HYDROLASE-1 DOMAIN-CONTAINING PROTEIN"/>
    <property type="match status" value="1"/>
</dbReference>
<sequence length="238" mass="26586">MIEPLVLLPGMMCDARIFEHQILHLSRERPVTFAPISQGERIEQIASELLDRLPQRFALAGLSMGGIVAMEVIRRAPTRVTRLCLMSTDAHSDTPQIASAREPLIVAARAGRLGEALQQAVRPEALAPGARRVDVLELVQTMGADLGAEIFVRQMRALQRRPDQQVTLRKIKVPAMILCGRHDRLTPVQRHEFMAQLIPNARLEILEDAGHLPPVEQPEAVTHQLRQWFAQPLVLDNA</sequence>
<organism evidence="2 3">
    <name type="scientific">Cribrihabitans marinus</name>
    <dbReference type="NCBI Taxonomy" id="1227549"/>
    <lineage>
        <taxon>Bacteria</taxon>
        <taxon>Pseudomonadati</taxon>
        <taxon>Pseudomonadota</taxon>
        <taxon>Alphaproteobacteria</taxon>
        <taxon>Rhodobacterales</taxon>
        <taxon>Paracoccaceae</taxon>
        <taxon>Cribrihabitans</taxon>
    </lineage>
</organism>
<dbReference type="PANTHER" id="PTHR43798">
    <property type="entry name" value="MONOACYLGLYCEROL LIPASE"/>
    <property type="match status" value="1"/>
</dbReference>
<evidence type="ECO:0000313" key="3">
    <source>
        <dbReference type="Proteomes" id="UP000199379"/>
    </source>
</evidence>
<accession>A0A1H6THA3</accession>
<dbReference type="InterPro" id="IPR029058">
    <property type="entry name" value="AB_hydrolase_fold"/>
</dbReference>
<name>A0A1H6THA3_9RHOB</name>
<dbReference type="STRING" id="1227549.SAMN05444007_102268"/>
<dbReference type="InterPro" id="IPR050266">
    <property type="entry name" value="AB_hydrolase_sf"/>
</dbReference>
<dbReference type="OrthoDB" id="5491135at2"/>
<dbReference type="Pfam" id="PF12697">
    <property type="entry name" value="Abhydrolase_6"/>
    <property type="match status" value="1"/>
</dbReference>
<dbReference type="PRINTS" id="PR00111">
    <property type="entry name" value="ABHYDROLASE"/>
</dbReference>
<dbReference type="Gene3D" id="3.40.50.1820">
    <property type="entry name" value="alpha/beta hydrolase"/>
    <property type="match status" value="1"/>
</dbReference>
<keyword evidence="3" id="KW-1185">Reference proteome</keyword>
<evidence type="ECO:0000259" key="1">
    <source>
        <dbReference type="Pfam" id="PF12697"/>
    </source>
</evidence>
<gene>
    <name evidence="2" type="ORF">SAMN05444007_102268</name>
</gene>
<proteinExistence type="predicted"/>
<feature type="domain" description="AB hydrolase-1" evidence="1">
    <location>
        <begin position="5"/>
        <end position="221"/>
    </location>
</feature>
<dbReference type="RefSeq" id="WP_092363093.1">
    <property type="nucleotide sequence ID" value="NZ_BMGV01000002.1"/>
</dbReference>
<evidence type="ECO:0000313" key="2">
    <source>
        <dbReference type="EMBL" id="SEI75162.1"/>
    </source>
</evidence>
<dbReference type="Proteomes" id="UP000199379">
    <property type="component" value="Unassembled WGS sequence"/>
</dbReference>
<dbReference type="EMBL" id="FNYD01000002">
    <property type="protein sequence ID" value="SEI75162.1"/>
    <property type="molecule type" value="Genomic_DNA"/>
</dbReference>
<dbReference type="SUPFAM" id="SSF53474">
    <property type="entry name" value="alpha/beta-Hydrolases"/>
    <property type="match status" value="1"/>
</dbReference>